<evidence type="ECO:0000313" key="4">
    <source>
        <dbReference type="EMBL" id="GAA2502156.1"/>
    </source>
</evidence>
<reference evidence="5" key="1">
    <citation type="journal article" date="2019" name="Int. J. Syst. Evol. Microbiol.">
        <title>The Global Catalogue of Microorganisms (GCM) 10K type strain sequencing project: providing services to taxonomists for standard genome sequencing and annotation.</title>
        <authorList>
            <consortium name="The Broad Institute Genomics Platform"/>
            <consortium name="The Broad Institute Genome Sequencing Center for Infectious Disease"/>
            <person name="Wu L."/>
            <person name="Ma J."/>
        </authorList>
    </citation>
    <scope>NUCLEOTIDE SEQUENCE [LARGE SCALE GENOMIC DNA]</scope>
    <source>
        <strain evidence="5">JCM 16259</strain>
    </source>
</reference>
<proteinExistence type="inferred from homology"/>
<dbReference type="EMBL" id="BAAARE010000036">
    <property type="protein sequence ID" value="GAA2502156.1"/>
    <property type="molecule type" value="Genomic_DNA"/>
</dbReference>
<dbReference type="RefSeq" id="WP_344257380.1">
    <property type="nucleotide sequence ID" value="NZ_BAAARE010000036.1"/>
</dbReference>
<evidence type="ECO:0000313" key="5">
    <source>
        <dbReference type="Proteomes" id="UP001500730"/>
    </source>
</evidence>
<dbReference type="Gene3D" id="3.30.420.40">
    <property type="match status" value="2"/>
</dbReference>
<organism evidence="4 5">
    <name type="scientific">Terrabacter carboxydivorans</name>
    <dbReference type="NCBI Taxonomy" id="619730"/>
    <lineage>
        <taxon>Bacteria</taxon>
        <taxon>Bacillati</taxon>
        <taxon>Actinomycetota</taxon>
        <taxon>Actinomycetes</taxon>
        <taxon>Micrococcales</taxon>
        <taxon>Intrasporangiaceae</taxon>
        <taxon>Terrabacter</taxon>
    </lineage>
</organism>
<dbReference type="InterPro" id="IPR000600">
    <property type="entry name" value="ROK"/>
</dbReference>
<name>A0ABP5ZRD4_9MICO</name>
<dbReference type="Pfam" id="PF09339">
    <property type="entry name" value="HTH_IclR"/>
    <property type="match status" value="1"/>
</dbReference>
<comment type="caution">
    <text evidence="4">The sequence shown here is derived from an EMBL/GenBank/DDBJ whole genome shotgun (WGS) entry which is preliminary data.</text>
</comment>
<keyword evidence="5" id="KW-1185">Reference proteome</keyword>
<dbReference type="Pfam" id="PF00480">
    <property type="entry name" value="ROK"/>
    <property type="match status" value="1"/>
</dbReference>
<dbReference type="Gene3D" id="1.10.10.10">
    <property type="entry name" value="Winged helix-like DNA-binding domain superfamily/Winged helix DNA-binding domain"/>
    <property type="match status" value="1"/>
</dbReference>
<dbReference type="SUPFAM" id="SSF46785">
    <property type="entry name" value="Winged helix' DNA-binding domain"/>
    <property type="match status" value="1"/>
</dbReference>
<sequence length="415" mass="41978">MAKLRQASLRHANLALVVRTVLGADVPPSRADVAAATSLTRSTVSRLVDELVAGGLLEEVGSATAGTADRPGRVGIVDGSDGAGRQGRPGRPATPLVASRGRFAALGLQVGVGHLAARLVDLSGTVLAEQRVTADLSGTRPNDAFRRLCTLARHVLDAVPDGCRVVGAGLALPGIVDVVDGRLLSAPNLGWEDVRPAPALEQALGDLPLRVGNEADLSAYGYAHPAPGKDRGPQDFIYLSGEVGIGGAVVVGGELVTGRHGWAGEIGHVCVDPDGPACRCGSTGCLEQYAGRVALLSAAGLDAGASPVELLGRVREGDAVASDAVRAAVRALGIALAGVVNVLDLPTVVLGGHLAQVGELLAPDVEAALGRRVLSAHWVTPRVDIAPDDPAAGATGAALLALEGLVRHPAEVISL</sequence>
<dbReference type="PANTHER" id="PTHR18964:SF149">
    <property type="entry name" value="BIFUNCTIONAL UDP-N-ACETYLGLUCOSAMINE 2-EPIMERASE_N-ACETYLMANNOSAMINE KINASE"/>
    <property type="match status" value="1"/>
</dbReference>
<dbReference type="SUPFAM" id="SSF53067">
    <property type="entry name" value="Actin-like ATPase domain"/>
    <property type="match status" value="1"/>
</dbReference>
<feature type="domain" description="HTH iclR-type" evidence="3">
    <location>
        <begin position="29"/>
        <end position="59"/>
    </location>
</feature>
<evidence type="ECO:0000259" key="3">
    <source>
        <dbReference type="Pfam" id="PF09339"/>
    </source>
</evidence>
<comment type="similarity">
    <text evidence="1">Belongs to the ROK (NagC/XylR) family.</text>
</comment>
<evidence type="ECO:0000256" key="2">
    <source>
        <dbReference type="SAM" id="MobiDB-lite"/>
    </source>
</evidence>
<dbReference type="InterPro" id="IPR036388">
    <property type="entry name" value="WH-like_DNA-bd_sf"/>
</dbReference>
<accession>A0ABP5ZRD4</accession>
<dbReference type="Proteomes" id="UP001500730">
    <property type="component" value="Unassembled WGS sequence"/>
</dbReference>
<dbReference type="InterPro" id="IPR036390">
    <property type="entry name" value="WH_DNA-bd_sf"/>
</dbReference>
<dbReference type="PANTHER" id="PTHR18964">
    <property type="entry name" value="ROK (REPRESSOR, ORF, KINASE) FAMILY"/>
    <property type="match status" value="1"/>
</dbReference>
<protein>
    <submittedName>
        <fullName evidence="4">ROK family transcriptional regulator</fullName>
    </submittedName>
</protein>
<gene>
    <name evidence="4" type="ORF">GCM10009858_45380</name>
</gene>
<dbReference type="InterPro" id="IPR005471">
    <property type="entry name" value="Tscrpt_reg_IclR_N"/>
</dbReference>
<evidence type="ECO:0000256" key="1">
    <source>
        <dbReference type="ARBA" id="ARBA00006479"/>
    </source>
</evidence>
<dbReference type="InterPro" id="IPR043129">
    <property type="entry name" value="ATPase_NBD"/>
</dbReference>
<feature type="region of interest" description="Disordered" evidence="2">
    <location>
        <begin position="63"/>
        <end position="93"/>
    </location>
</feature>